<feature type="compositionally biased region" description="Polar residues" evidence="1">
    <location>
        <begin position="1"/>
        <end position="16"/>
    </location>
</feature>
<evidence type="ECO:0000256" key="1">
    <source>
        <dbReference type="SAM" id="MobiDB-lite"/>
    </source>
</evidence>
<evidence type="ECO:0000313" key="3">
    <source>
        <dbReference type="Proteomes" id="UP000035722"/>
    </source>
</evidence>
<keyword evidence="3" id="KW-1185">Reference proteome</keyword>
<evidence type="ECO:0000313" key="2">
    <source>
        <dbReference type="EMBL" id="CCQ44733.1"/>
    </source>
</evidence>
<protein>
    <submittedName>
        <fullName evidence="2">Uncharacterized protein</fullName>
    </submittedName>
</protein>
<feature type="region of interest" description="Disordered" evidence="1">
    <location>
        <begin position="1"/>
        <end position="26"/>
    </location>
</feature>
<name>A0A024GY77_9MICC</name>
<proteinExistence type="predicted"/>
<sequence>MELTQTSKEEQMYQQDSTPVSPAPTAAASVQEFYLPLGGGTDPDFYLPADREHVPGRFSRWVQALPGFSRRS</sequence>
<comment type="caution">
    <text evidence="2">The sequence shown here is derived from an EMBL/GenBank/DDBJ whole genome shotgun (WGS) entry which is preliminary data.</text>
</comment>
<gene>
    <name evidence="2" type="ORF">ARTSIC4J27_662</name>
</gene>
<dbReference type="AlphaFoldDB" id="A0A024GY77"/>
<accession>A0A024GY77</accession>
<organism evidence="2 3">
    <name type="scientific">Pseudarthrobacter siccitolerans</name>
    <dbReference type="NCBI Taxonomy" id="861266"/>
    <lineage>
        <taxon>Bacteria</taxon>
        <taxon>Bacillati</taxon>
        <taxon>Actinomycetota</taxon>
        <taxon>Actinomycetes</taxon>
        <taxon>Micrococcales</taxon>
        <taxon>Micrococcaceae</taxon>
        <taxon>Pseudarthrobacter</taxon>
    </lineage>
</organism>
<feature type="compositionally biased region" description="Low complexity" evidence="1">
    <location>
        <begin position="17"/>
        <end position="26"/>
    </location>
</feature>
<dbReference type="RefSeq" id="WP_407681112.1">
    <property type="nucleotide sequence ID" value="NZ_CAQI01000029.1"/>
</dbReference>
<dbReference type="EMBL" id="CAQI01000029">
    <property type="protein sequence ID" value="CCQ44733.1"/>
    <property type="molecule type" value="Genomic_DNA"/>
</dbReference>
<dbReference type="Proteomes" id="UP000035722">
    <property type="component" value="Unassembled WGS sequence"/>
</dbReference>
<reference evidence="3" key="1">
    <citation type="journal article" date="2014" name="Genome Announc.">
        <title>Genome Sequence of Arthrobacter siccitolerans 4J27, a Xeroprotectant-Producing Desiccation-Tolerant Microorganism.</title>
        <authorList>
            <person name="Manzanera M."/>
            <person name="Santa-Cruz-Calvo L."/>
            <person name="Vilchez J.I."/>
            <person name="Garcia-Fontana C."/>
            <person name="Silva-Castro G.A."/>
            <person name="Calvo C."/>
            <person name="Gonzalez-Lopez J."/>
        </authorList>
    </citation>
    <scope>NUCLEOTIDE SEQUENCE [LARGE SCALE GENOMIC DNA]</scope>
    <source>
        <strain evidence="3">4J27</strain>
    </source>
</reference>